<evidence type="ECO:0000313" key="3">
    <source>
        <dbReference type="Proteomes" id="UP000765509"/>
    </source>
</evidence>
<reference evidence="2" key="1">
    <citation type="submission" date="2021-03" db="EMBL/GenBank/DDBJ databases">
        <title>Draft genome sequence of rust myrtle Austropuccinia psidii MF-1, a brazilian biotype.</title>
        <authorList>
            <person name="Quecine M.C."/>
            <person name="Pachon D.M.R."/>
            <person name="Bonatelli M.L."/>
            <person name="Correr F.H."/>
            <person name="Franceschini L.M."/>
            <person name="Leite T.F."/>
            <person name="Margarido G.R.A."/>
            <person name="Almeida C.A."/>
            <person name="Ferrarezi J.A."/>
            <person name="Labate C.A."/>
        </authorList>
    </citation>
    <scope>NUCLEOTIDE SEQUENCE</scope>
    <source>
        <strain evidence="2">MF-1</strain>
    </source>
</reference>
<keyword evidence="3" id="KW-1185">Reference proteome</keyword>
<organism evidence="2 3">
    <name type="scientific">Austropuccinia psidii MF-1</name>
    <dbReference type="NCBI Taxonomy" id="1389203"/>
    <lineage>
        <taxon>Eukaryota</taxon>
        <taxon>Fungi</taxon>
        <taxon>Dikarya</taxon>
        <taxon>Basidiomycota</taxon>
        <taxon>Pucciniomycotina</taxon>
        <taxon>Pucciniomycetes</taxon>
        <taxon>Pucciniales</taxon>
        <taxon>Sphaerophragmiaceae</taxon>
        <taxon>Austropuccinia</taxon>
    </lineage>
</organism>
<dbReference type="Proteomes" id="UP000765509">
    <property type="component" value="Unassembled WGS sequence"/>
</dbReference>
<dbReference type="Pfam" id="PF07727">
    <property type="entry name" value="RVT_2"/>
    <property type="match status" value="1"/>
</dbReference>
<protein>
    <recommendedName>
        <fullName evidence="1">Reverse transcriptase Ty1/copia-type domain-containing protein</fullName>
    </recommendedName>
</protein>
<accession>A0A9Q3DK14</accession>
<gene>
    <name evidence="2" type="ORF">O181_041047</name>
</gene>
<sequence length="288" mass="32299">MKGKVVHLHKALYGMWQAGRCWWKFFSNLLATMGFTPTEVDQSLYTFWRDSTIIVVWTHIDDGLIAANQVDLLSNVQRCLEANINITWSDDLATDIVNAYPQKIVLHNSALPMRPPDRISCLPDDMHTPDLSYAVNMLARHSMALAASHWAVLDHVVGNLSKTRDTSLSLSCSDTNLCLWVDITLSTCASESTQHLVRNISALGCLGMTTGKSIHCDNQAAISMAMDNSSHKKMCYLLREFLFVNNIIRSHNIDIIWVSTSEQRENVLTKPLSGPLMVVARRQLDITV</sequence>
<name>A0A9Q3DK14_9BASI</name>
<feature type="domain" description="Reverse transcriptase Ty1/copia-type" evidence="1">
    <location>
        <begin position="2"/>
        <end position="86"/>
    </location>
</feature>
<evidence type="ECO:0000313" key="2">
    <source>
        <dbReference type="EMBL" id="MBW0501332.1"/>
    </source>
</evidence>
<evidence type="ECO:0000259" key="1">
    <source>
        <dbReference type="Pfam" id="PF07727"/>
    </source>
</evidence>
<dbReference type="InterPro" id="IPR013103">
    <property type="entry name" value="RVT_2"/>
</dbReference>
<comment type="caution">
    <text evidence="2">The sequence shown here is derived from an EMBL/GenBank/DDBJ whole genome shotgun (WGS) entry which is preliminary data.</text>
</comment>
<dbReference type="OrthoDB" id="5423336at2759"/>
<dbReference type="AlphaFoldDB" id="A0A9Q3DK14"/>
<dbReference type="EMBL" id="AVOT02016272">
    <property type="protein sequence ID" value="MBW0501332.1"/>
    <property type="molecule type" value="Genomic_DNA"/>
</dbReference>
<proteinExistence type="predicted"/>